<protein>
    <submittedName>
        <fullName evidence="1">Similar to ASK5: SKP1-like protein 5 (Arabidopsis thaliana)</fullName>
    </submittedName>
</protein>
<comment type="caution">
    <text evidence="1">The sequence shown here is derived from an EMBL/GenBank/DDBJ whole genome shotgun (WGS) entry which is preliminary data.</text>
</comment>
<organism evidence="1 2">
    <name type="scientific">Cotesia congregata</name>
    <name type="common">Parasitoid wasp</name>
    <name type="synonym">Apanteles congregatus</name>
    <dbReference type="NCBI Taxonomy" id="51543"/>
    <lineage>
        <taxon>Eukaryota</taxon>
        <taxon>Metazoa</taxon>
        <taxon>Ecdysozoa</taxon>
        <taxon>Arthropoda</taxon>
        <taxon>Hexapoda</taxon>
        <taxon>Insecta</taxon>
        <taxon>Pterygota</taxon>
        <taxon>Neoptera</taxon>
        <taxon>Endopterygota</taxon>
        <taxon>Hymenoptera</taxon>
        <taxon>Apocrita</taxon>
        <taxon>Ichneumonoidea</taxon>
        <taxon>Braconidae</taxon>
        <taxon>Microgastrinae</taxon>
        <taxon>Cotesia</taxon>
    </lineage>
</organism>
<dbReference type="InterPro" id="IPR011333">
    <property type="entry name" value="SKP1/BTB/POZ_sf"/>
</dbReference>
<dbReference type="SUPFAM" id="SSF81382">
    <property type="entry name" value="Skp1 dimerisation domain-like"/>
    <property type="match status" value="1"/>
</dbReference>
<dbReference type="OrthoDB" id="2342932at2759"/>
<evidence type="ECO:0000313" key="1">
    <source>
        <dbReference type="EMBL" id="CAG5076039.1"/>
    </source>
</evidence>
<gene>
    <name evidence="1" type="ORF">HICCMSTLAB_LOCUS2020</name>
</gene>
<dbReference type="GO" id="GO:0006511">
    <property type="term" value="P:ubiquitin-dependent protein catabolic process"/>
    <property type="evidence" value="ECO:0007669"/>
    <property type="project" value="InterPro"/>
</dbReference>
<dbReference type="Proteomes" id="UP000786811">
    <property type="component" value="Unassembled WGS sequence"/>
</dbReference>
<name>A0A8J2EDF8_COTCN</name>
<proteinExistence type="predicted"/>
<evidence type="ECO:0000313" key="2">
    <source>
        <dbReference type="Proteomes" id="UP000786811"/>
    </source>
</evidence>
<reference evidence="1" key="1">
    <citation type="submission" date="2021-04" db="EMBL/GenBank/DDBJ databases">
        <authorList>
            <person name="Chebbi M.A.C M."/>
        </authorList>
    </citation>
    <scope>NUCLEOTIDE SEQUENCE</scope>
</reference>
<dbReference type="AlphaFoldDB" id="A0A8J2EDF8"/>
<dbReference type="Gene3D" id="3.30.710.10">
    <property type="entry name" value="Potassium Channel Kv1.1, Chain A"/>
    <property type="match status" value="1"/>
</dbReference>
<sequence>MCEMTSDDPSAVIPLPNVHSKHVRMIIDLVKIKYNDKNEDPLDREKNIYDYMQRFGLSEAVEILKVADYLQMYSLIAAAAPTVSEFLSTNSHRPNFIRGFFALRDDLTEEMKEEIINDQMNYF</sequence>
<accession>A0A8J2EDF8</accession>
<keyword evidence="2" id="KW-1185">Reference proteome</keyword>
<dbReference type="InterPro" id="IPR036296">
    <property type="entry name" value="SKP1-like_dim_sf"/>
</dbReference>
<dbReference type="EMBL" id="CAJNRD030001116">
    <property type="protein sequence ID" value="CAG5076039.1"/>
    <property type="molecule type" value="Genomic_DNA"/>
</dbReference>